<organism evidence="5 6">
    <name type="scientific">Catellatospora methionotrophica</name>
    <dbReference type="NCBI Taxonomy" id="121620"/>
    <lineage>
        <taxon>Bacteria</taxon>
        <taxon>Bacillati</taxon>
        <taxon>Actinomycetota</taxon>
        <taxon>Actinomycetes</taxon>
        <taxon>Micromonosporales</taxon>
        <taxon>Micromonosporaceae</taxon>
        <taxon>Catellatospora</taxon>
    </lineage>
</organism>
<protein>
    <recommendedName>
        <fullName evidence="4">YncI copper-binding domain-containing protein</fullName>
    </recommendedName>
</protein>
<keyword evidence="2" id="KW-1133">Transmembrane helix</keyword>
<comment type="caution">
    <text evidence="5">The sequence shown here is derived from an EMBL/GenBank/DDBJ whole genome shotgun (WGS) entry which is preliminary data.</text>
</comment>
<keyword evidence="2" id="KW-0472">Membrane</keyword>
<feature type="transmembrane region" description="Helical" evidence="2">
    <location>
        <begin position="211"/>
        <end position="229"/>
    </location>
</feature>
<feature type="region of interest" description="Disordered" evidence="1">
    <location>
        <begin position="175"/>
        <end position="205"/>
    </location>
</feature>
<evidence type="ECO:0000256" key="1">
    <source>
        <dbReference type="SAM" id="MobiDB-lite"/>
    </source>
</evidence>
<name>A0A8J3LFE1_9ACTN</name>
<proteinExistence type="predicted"/>
<evidence type="ECO:0000259" key="4">
    <source>
        <dbReference type="Pfam" id="PF07987"/>
    </source>
</evidence>
<dbReference type="EMBL" id="BONJ01000001">
    <property type="protein sequence ID" value="GIG11700.1"/>
    <property type="molecule type" value="Genomic_DNA"/>
</dbReference>
<reference evidence="5" key="1">
    <citation type="submission" date="2021-01" db="EMBL/GenBank/DDBJ databases">
        <title>Whole genome shotgun sequence of Catellatospora methionotrophica NBRC 14553.</title>
        <authorList>
            <person name="Komaki H."/>
            <person name="Tamura T."/>
        </authorList>
    </citation>
    <scope>NUCLEOTIDE SEQUENCE</scope>
    <source>
        <strain evidence="5">NBRC 14553</strain>
    </source>
</reference>
<sequence>MKTALRTAVVGLAAAAALALVAAPAAAHVTISPSTTAANAYTILTVSVPHGCDGSGTTKVSIKMPEKIIAVTPTVNSNWSVDKVMVDLNPPVKDSHGNEITKRVAEVVYTAKAPLPDGMRDAFELSLKLPDAAGETLVFPTVQTCEKGETPWVEVAASGQNPDELAHPAPAFKLTAATGGGHDAPAPSVSAAAADTHADDSSNSGGDTRSWIALILGALGLIAGGLALVRTRKTA</sequence>
<feature type="compositionally biased region" description="Low complexity" evidence="1">
    <location>
        <begin position="183"/>
        <end position="195"/>
    </location>
</feature>
<dbReference type="AlphaFoldDB" id="A0A8J3LFE1"/>
<dbReference type="InterPro" id="IPR012533">
    <property type="entry name" value="YcnI-copper_dom"/>
</dbReference>
<dbReference type="Gene3D" id="2.60.40.2230">
    <property type="entry name" value="Uncharacterised protein YcnI-like PF07987, DUF1775"/>
    <property type="match status" value="1"/>
</dbReference>
<feature type="domain" description="YncI copper-binding" evidence="4">
    <location>
        <begin position="28"/>
        <end position="174"/>
    </location>
</feature>
<feature type="signal peptide" evidence="3">
    <location>
        <begin position="1"/>
        <end position="27"/>
    </location>
</feature>
<dbReference type="Pfam" id="PF07987">
    <property type="entry name" value="DUF1775"/>
    <property type="match status" value="1"/>
</dbReference>
<evidence type="ECO:0000256" key="3">
    <source>
        <dbReference type="SAM" id="SignalP"/>
    </source>
</evidence>
<evidence type="ECO:0000313" key="6">
    <source>
        <dbReference type="Proteomes" id="UP000660339"/>
    </source>
</evidence>
<keyword evidence="6" id="KW-1185">Reference proteome</keyword>
<evidence type="ECO:0000313" key="5">
    <source>
        <dbReference type="EMBL" id="GIG11700.1"/>
    </source>
</evidence>
<dbReference type="InterPro" id="IPR038507">
    <property type="entry name" value="YcnI-like_sf"/>
</dbReference>
<dbReference type="Proteomes" id="UP000660339">
    <property type="component" value="Unassembled WGS sequence"/>
</dbReference>
<dbReference type="CDD" id="cd08545">
    <property type="entry name" value="YcnI_like"/>
    <property type="match status" value="1"/>
</dbReference>
<keyword evidence="3" id="KW-0732">Signal</keyword>
<feature type="chain" id="PRO_5038679420" description="YncI copper-binding domain-containing protein" evidence="3">
    <location>
        <begin position="28"/>
        <end position="235"/>
    </location>
</feature>
<evidence type="ECO:0000256" key="2">
    <source>
        <dbReference type="SAM" id="Phobius"/>
    </source>
</evidence>
<keyword evidence="2" id="KW-0812">Transmembrane</keyword>
<dbReference type="RefSeq" id="WP_166380683.1">
    <property type="nucleotide sequence ID" value="NZ_BAAATT010000011.1"/>
</dbReference>
<accession>A0A8J3LFE1</accession>
<gene>
    <name evidence="5" type="ORF">Cme02nite_00320</name>
</gene>